<evidence type="ECO:0000313" key="16">
    <source>
        <dbReference type="EMBL" id="KAJ5106895.1"/>
    </source>
</evidence>
<dbReference type="PRINTS" id="PR00075">
    <property type="entry name" value="FACDDSATRASE"/>
</dbReference>
<keyword evidence="12 14" id="KW-0472">Membrane</keyword>
<dbReference type="GO" id="GO:0005789">
    <property type="term" value="C:endoplasmic reticulum membrane"/>
    <property type="evidence" value="ECO:0007669"/>
    <property type="project" value="TreeGrafter"/>
</dbReference>
<evidence type="ECO:0000256" key="7">
    <source>
        <dbReference type="ARBA" id="ARBA00022832"/>
    </source>
</evidence>
<proteinExistence type="inferred from homology"/>
<feature type="transmembrane region" description="Helical" evidence="14">
    <location>
        <begin position="73"/>
        <end position="92"/>
    </location>
</feature>
<dbReference type="PROSITE" id="PS00476">
    <property type="entry name" value="FATTY_ACID_DESATUR_1"/>
    <property type="match status" value="1"/>
</dbReference>
<evidence type="ECO:0000256" key="8">
    <source>
        <dbReference type="ARBA" id="ARBA00022989"/>
    </source>
</evidence>
<keyword evidence="17" id="KW-1185">Reference proteome</keyword>
<dbReference type="PROSITE" id="PS50255">
    <property type="entry name" value="CYTOCHROME_B5_2"/>
    <property type="match status" value="1"/>
</dbReference>
<reference evidence="16" key="2">
    <citation type="journal article" date="2023" name="IMA Fungus">
        <title>Comparative genomic study of the Penicillium genus elucidates a diverse pangenome and 15 lateral gene transfer events.</title>
        <authorList>
            <person name="Petersen C."/>
            <person name="Sorensen T."/>
            <person name="Nielsen M.R."/>
            <person name="Sondergaard T.E."/>
            <person name="Sorensen J.L."/>
            <person name="Fitzpatrick D.A."/>
            <person name="Frisvad J.C."/>
            <person name="Nielsen K.L."/>
        </authorList>
    </citation>
    <scope>NUCLEOTIDE SEQUENCE</scope>
    <source>
        <strain evidence="16">IBT 30069</strain>
    </source>
</reference>
<dbReference type="Gene3D" id="3.10.120.10">
    <property type="entry name" value="Cytochrome b5-like heme/steroid binding domain"/>
    <property type="match status" value="1"/>
</dbReference>
<dbReference type="PANTHER" id="PTHR11351:SF31">
    <property type="entry name" value="DESATURASE 1, ISOFORM A-RELATED"/>
    <property type="match status" value="1"/>
</dbReference>
<dbReference type="GO" id="GO:0006636">
    <property type="term" value="P:unsaturated fatty acid biosynthetic process"/>
    <property type="evidence" value="ECO:0007669"/>
    <property type="project" value="InterPro"/>
</dbReference>
<evidence type="ECO:0000256" key="13">
    <source>
        <dbReference type="ARBA" id="ARBA00023160"/>
    </source>
</evidence>
<sequence length="428" mass="48266">TNLTMRRSATEPRRDMQFLEAPRIHKGPTMLARIRELRNAKLISINWPIATFLIVIPLVAIASLLWVPIILNTVYFTLIYIILRGMSITTGYHRLWSHRTYTASTSMRSVLAILGAGAGQGSIKFWCRGHRAHHRYVDTDEDPYNIQKGFFYAHLGWMLVKDERTLGKISIAARVDISDLKSDPIVQWQHRYYLPLLFIMGYALPTFICGILFNDPLGGFVIGGCIGTGIGQQGTFCVNSFAHWLGSQPYTSAKSPRNNFLTPLITFGEGYHNFHHEFPIDYRNGVRYYDFDPTKWLIWVCSQIGLATNLRRFPQNEIQKGRIQQEQEKINQKSKIVDWGVPLGDLPVIAWEEYQQRARTGCNLIVIKGVVHEVSAFVTEHPGGAAFITGAVGKDATEMFEGGVYGHSNAAFNLLASMRVARIGDGES</sequence>
<organism evidence="16 17">
    <name type="scientific">Penicillium angulare</name>
    <dbReference type="NCBI Taxonomy" id="116970"/>
    <lineage>
        <taxon>Eukaryota</taxon>
        <taxon>Fungi</taxon>
        <taxon>Dikarya</taxon>
        <taxon>Ascomycota</taxon>
        <taxon>Pezizomycotina</taxon>
        <taxon>Eurotiomycetes</taxon>
        <taxon>Eurotiomycetidae</taxon>
        <taxon>Eurotiales</taxon>
        <taxon>Aspergillaceae</taxon>
        <taxon>Penicillium</taxon>
    </lineage>
</organism>
<dbReference type="PIRSF" id="PIRSF000345">
    <property type="entry name" value="OLE1"/>
    <property type="match status" value="1"/>
</dbReference>
<evidence type="ECO:0000256" key="10">
    <source>
        <dbReference type="ARBA" id="ARBA00023004"/>
    </source>
</evidence>
<dbReference type="InterPro" id="IPR009160">
    <property type="entry name" value="Acyl-CoA_deSatase_haem/ster-bd"/>
</dbReference>
<keyword evidence="10" id="KW-0408">Iron</keyword>
<dbReference type="Proteomes" id="UP001149165">
    <property type="component" value="Unassembled WGS sequence"/>
</dbReference>
<dbReference type="AlphaFoldDB" id="A0A9W9FVM6"/>
<keyword evidence="6" id="KW-0479">Metal-binding</keyword>
<keyword evidence="3" id="KW-0444">Lipid biosynthesis</keyword>
<dbReference type="OrthoDB" id="10260134at2759"/>
<dbReference type="InterPro" id="IPR001522">
    <property type="entry name" value="FADS-1_CS"/>
</dbReference>
<keyword evidence="9" id="KW-0560">Oxidoreductase</keyword>
<evidence type="ECO:0000256" key="14">
    <source>
        <dbReference type="SAM" id="Phobius"/>
    </source>
</evidence>
<comment type="caution">
    <text evidence="16">The sequence shown here is derived from an EMBL/GenBank/DDBJ whole genome shotgun (WGS) entry which is preliminary data.</text>
</comment>
<dbReference type="SUPFAM" id="SSF55856">
    <property type="entry name" value="Cytochrome b5-like heme/steroid binding domain"/>
    <property type="match status" value="1"/>
</dbReference>
<dbReference type="InterPro" id="IPR036400">
    <property type="entry name" value="Cyt_B5-like_heme/steroid_sf"/>
</dbReference>
<dbReference type="GO" id="GO:0005506">
    <property type="term" value="F:iron ion binding"/>
    <property type="evidence" value="ECO:0007669"/>
    <property type="project" value="TreeGrafter"/>
</dbReference>
<dbReference type="InterPro" id="IPR005804">
    <property type="entry name" value="FA_desaturase_dom"/>
</dbReference>
<evidence type="ECO:0000313" key="17">
    <source>
        <dbReference type="Proteomes" id="UP001149165"/>
    </source>
</evidence>
<comment type="subcellular location">
    <subcellularLocation>
        <location evidence="1">Membrane</location>
        <topology evidence="1">Multi-pass membrane protein</topology>
    </subcellularLocation>
</comment>
<dbReference type="GO" id="GO:0004768">
    <property type="term" value="F:stearoyl-CoA 9-desaturase activity"/>
    <property type="evidence" value="ECO:0007669"/>
    <property type="project" value="InterPro"/>
</dbReference>
<dbReference type="PROSITE" id="PS00191">
    <property type="entry name" value="CYTOCHROME_B5_1"/>
    <property type="match status" value="1"/>
</dbReference>
<feature type="transmembrane region" description="Helical" evidence="14">
    <location>
        <begin position="192"/>
        <end position="213"/>
    </location>
</feature>
<name>A0A9W9FVM6_9EURO</name>
<dbReference type="InterPro" id="IPR001199">
    <property type="entry name" value="Cyt_B5-like_heme/steroid-bd"/>
</dbReference>
<dbReference type="InterPro" id="IPR018506">
    <property type="entry name" value="Cyt_B5_heme-BS"/>
</dbReference>
<dbReference type="Pfam" id="PF00173">
    <property type="entry name" value="Cyt-b5"/>
    <property type="match status" value="1"/>
</dbReference>
<dbReference type="SMART" id="SM01117">
    <property type="entry name" value="Cyt-b5"/>
    <property type="match status" value="1"/>
</dbReference>
<keyword evidence="5 14" id="KW-0812">Transmembrane</keyword>
<gene>
    <name evidence="16" type="ORF">N7456_003570</name>
</gene>
<keyword evidence="8 14" id="KW-1133">Transmembrane helix</keyword>
<feature type="domain" description="Cytochrome b5 heme-binding" evidence="15">
    <location>
        <begin position="346"/>
        <end position="424"/>
    </location>
</feature>
<reference evidence="16" key="1">
    <citation type="submission" date="2022-11" db="EMBL/GenBank/DDBJ databases">
        <authorList>
            <person name="Petersen C."/>
        </authorList>
    </citation>
    <scope>NUCLEOTIDE SEQUENCE</scope>
    <source>
        <strain evidence="16">IBT 30069</strain>
    </source>
</reference>
<evidence type="ECO:0000256" key="4">
    <source>
        <dbReference type="ARBA" id="ARBA00022617"/>
    </source>
</evidence>
<evidence type="ECO:0000256" key="5">
    <source>
        <dbReference type="ARBA" id="ARBA00022692"/>
    </source>
</evidence>
<keyword evidence="7" id="KW-0276">Fatty acid metabolism</keyword>
<evidence type="ECO:0000256" key="1">
    <source>
        <dbReference type="ARBA" id="ARBA00004141"/>
    </source>
</evidence>
<evidence type="ECO:0000256" key="6">
    <source>
        <dbReference type="ARBA" id="ARBA00022723"/>
    </source>
</evidence>
<dbReference type="Pfam" id="PF00487">
    <property type="entry name" value="FA_desaturase"/>
    <property type="match status" value="1"/>
</dbReference>
<keyword evidence="11" id="KW-0443">Lipid metabolism</keyword>
<comment type="similarity">
    <text evidence="2">Belongs to the fatty acid desaturase type 1 family.</text>
</comment>
<dbReference type="InterPro" id="IPR015876">
    <property type="entry name" value="Acyl-CoA_DS"/>
</dbReference>
<dbReference type="EMBL" id="JAPQKH010000003">
    <property type="protein sequence ID" value="KAJ5106895.1"/>
    <property type="molecule type" value="Genomic_DNA"/>
</dbReference>
<evidence type="ECO:0000259" key="15">
    <source>
        <dbReference type="PROSITE" id="PS50255"/>
    </source>
</evidence>
<protein>
    <recommendedName>
        <fullName evidence="15">Cytochrome b5 heme-binding domain-containing protein</fullName>
    </recommendedName>
</protein>
<dbReference type="CDD" id="cd03505">
    <property type="entry name" value="Delta9-FADS-like"/>
    <property type="match status" value="1"/>
</dbReference>
<feature type="transmembrane region" description="Helical" evidence="14">
    <location>
        <begin position="45"/>
        <end position="67"/>
    </location>
</feature>
<keyword evidence="4" id="KW-0349">Heme</keyword>
<evidence type="ECO:0000256" key="11">
    <source>
        <dbReference type="ARBA" id="ARBA00023098"/>
    </source>
</evidence>
<evidence type="ECO:0000256" key="2">
    <source>
        <dbReference type="ARBA" id="ARBA00009295"/>
    </source>
</evidence>
<evidence type="ECO:0000256" key="12">
    <source>
        <dbReference type="ARBA" id="ARBA00023136"/>
    </source>
</evidence>
<dbReference type="GO" id="GO:0020037">
    <property type="term" value="F:heme binding"/>
    <property type="evidence" value="ECO:0007669"/>
    <property type="project" value="InterPro"/>
</dbReference>
<evidence type="ECO:0000256" key="9">
    <source>
        <dbReference type="ARBA" id="ARBA00023002"/>
    </source>
</evidence>
<keyword evidence="13" id="KW-0275">Fatty acid biosynthesis</keyword>
<feature type="non-terminal residue" evidence="16">
    <location>
        <position position="1"/>
    </location>
</feature>
<dbReference type="PANTHER" id="PTHR11351">
    <property type="entry name" value="ACYL-COA DESATURASE"/>
    <property type="match status" value="1"/>
</dbReference>
<accession>A0A9W9FVM6</accession>
<evidence type="ECO:0000256" key="3">
    <source>
        <dbReference type="ARBA" id="ARBA00022516"/>
    </source>
</evidence>